<dbReference type="InterPro" id="IPR036976">
    <property type="entry name" value="RimM_N_sf"/>
</dbReference>
<dbReference type="InterPro" id="IPR011033">
    <property type="entry name" value="PRC_barrel-like_sf"/>
</dbReference>
<protein>
    <recommendedName>
        <fullName evidence="5">Ribosome maturation factor RimM</fullName>
    </recommendedName>
</protein>
<sequence>MKRHQLKRHQLKRHQKPKQPPKHQLKKLQLIQKLKILIKKINKIDLIPIAKFGKTYGLKGEITLVSFSNPIKNILNYQSFFNQKGEQVLLTLNFKNKKIIGKISQKESVNDVKDLVNTIIYIRIKDLPALQDGEFYWDELIGLNVIDKKGLTLGKVHKIENHGATDLIFIQTESEELIIPYIDEFIEDVSPSKNLITVNWFAE</sequence>
<comment type="similarity">
    <text evidence="5">Belongs to the RimM family.</text>
</comment>
<dbReference type="GO" id="GO:0005737">
    <property type="term" value="C:cytoplasm"/>
    <property type="evidence" value="ECO:0007669"/>
    <property type="project" value="UniProtKB-SubCell"/>
</dbReference>
<evidence type="ECO:0000256" key="4">
    <source>
        <dbReference type="ARBA" id="ARBA00023186"/>
    </source>
</evidence>
<comment type="subcellular location">
    <subcellularLocation>
        <location evidence="5">Cytoplasm</location>
    </subcellularLocation>
</comment>
<accession>A0A520N1E2</accession>
<dbReference type="InterPro" id="IPR011961">
    <property type="entry name" value="RimM"/>
</dbReference>
<evidence type="ECO:0000256" key="1">
    <source>
        <dbReference type="ARBA" id="ARBA00022490"/>
    </source>
</evidence>
<name>A0A520N1E2_9GAMM</name>
<reference evidence="9 10" key="1">
    <citation type="submission" date="2019-02" db="EMBL/GenBank/DDBJ databases">
        <title>Prokaryotic population dynamics and viral predation in marine succession experiment using metagenomics: the confinement effect.</title>
        <authorList>
            <person name="Haro-Moreno J.M."/>
            <person name="Rodriguez-Valera F."/>
            <person name="Lopez-Perez M."/>
        </authorList>
    </citation>
    <scope>NUCLEOTIDE SEQUENCE [LARGE SCALE GENOMIC DNA]</scope>
    <source>
        <strain evidence="9">MED-G159</strain>
    </source>
</reference>
<organism evidence="9 10">
    <name type="scientific">SAR86 cluster bacterium</name>
    <dbReference type="NCBI Taxonomy" id="2030880"/>
    <lineage>
        <taxon>Bacteria</taxon>
        <taxon>Pseudomonadati</taxon>
        <taxon>Pseudomonadota</taxon>
        <taxon>Gammaproteobacteria</taxon>
        <taxon>SAR86 cluster</taxon>
    </lineage>
</organism>
<evidence type="ECO:0000313" key="10">
    <source>
        <dbReference type="Proteomes" id="UP000315825"/>
    </source>
</evidence>
<evidence type="ECO:0000256" key="2">
    <source>
        <dbReference type="ARBA" id="ARBA00022517"/>
    </source>
</evidence>
<gene>
    <name evidence="5 9" type="primary">rimM</name>
    <name evidence="9" type="ORF">EVA92_00480</name>
</gene>
<dbReference type="Pfam" id="PF01782">
    <property type="entry name" value="RimM"/>
    <property type="match status" value="1"/>
</dbReference>
<dbReference type="InterPro" id="IPR002676">
    <property type="entry name" value="RimM_N"/>
</dbReference>
<keyword evidence="4 5" id="KW-0143">Chaperone</keyword>
<evidence type="ECO:0000256" key="6">
    <source>
        <dbReference type="SAM" id="MobiDB-lite"/>
    </source>
</evidence>
<comment type="domain">
    <text evidence="5">The PRC barrel domain binds ribosomal protein uS19.</text>
</comment>
<dbReference type="AlphaFoldDB" id="A0A520N1E2"/>
<keyword evidence="1 5" id="KW-0963">Cytoplasm</keyword>
<dbReference type="SUPFAM" id="SSF50447">
    <property type="entry name" value="Translation proteins"/>
    <property type="match status" value="1"/>
</dbReference>
<dbReference type="SUPFAM" id="SSF50346">
    <property type="entry name" value="PRC-barrel domain"/>
    <property type="match status" value="1"/>
</dbReference>
<dbReference type="Gene3D" id="2.30.30.240">
    <property type="entry name" value="PRC-barrel domain"/>
    <property type="match status" value="1"/>
</dbReference>
<evidence type="ECO:0000256" key="5">
    <source>
        <dbReference type="HAMAP-Rule" id="MF_00014"/>
    </source>
</evidence>
<dbReference type="InterPro" id="IPR009000">
    <property type="entry name" value="Transl_B-barrel_sf"/>
</dbReference>
<dbReference type="PANTHER" id="PTHR33692">
    <property type="entry name" value="RIBOSOME MATURATION FACTOR RIMM"/>
    <property type="match status" value="1"/>
</dbReference>
<comment type="subunit">
    <text evidence="5">Binds ribosomal protein uS19.</text>
</comment>
<dbReference type="InterPro" id="IPR056792">
    <property type="entry name" value="PRC_RimM"/>
</dbReference>
<evidence type="ECO:0000256" key="3">
    <source>
        <dbReference type="ARBA" id="ARBA00022552"/>
    </source>
</evidence>
<dbReference type="GO" id="GO:0043022">
    <property type="term" value="F:ribosome binding"/>
    <property type="evidence" value="ECO:0007669"/>
    <property type="project" value="InterPro"/>
</dbReference>
<feature type="domain" description="Ribosome maturation factor RimM PRC barrel" evidence="8">
    <location>
        <begin position="137"/>
        <end position="200"/>
    </location>
</feature>
<feature type="region of interest" description="Disordered" evidence="6">
    <location>
        <begin position="1"/>
        <end position="24"/>
    </location>
</feature>
<proteinExistence type="inferred from homology"/>
<evidence type="ECO:0000313" key="9">
    <source>
        <dbReference type="EMBL" id="RZO27255.1"/>
    </source>
</evidence>
<comment type="caution">
    <text evidence="9">The sequence shown here is derived from an EMBL/GenBank/DDBJ whole genome shotgun (WGS) entry which is preliminary data.</text>
</comment>
<dbReference type="HAMAP" id="MF_00014">
    <property type="entry name" value="Ribosome_mat_RimM"/>
    <property type="match status" value="1"/>
</dbReference>
<dbReference type="GO" id="GO:0042274">
    <property type="term" value="P:ribosomal small subunit biogenesis"/>
    <property type="evidence" value="ECO:0007669"/>
    <property type="project" value="UniProtKB-UniRule"/>
</dbReference>
<dbReference type="Pfam" id="PF24986">
    <property type="entry name" value="PRC_RimM"/>
    <property type="match status" value="1"/>
</dbReference>
<dbReference type="NCBIfam" id="TIGR02273">
    <property type="entry name" value="16S_RimM"/>
    <property type="match status" value="1"/>
</dbReference>
<comment type="function">
    <text evidence="5">An accessory protein needed during the final step in the assembly of 30S ribosomal subunit, possibly for assembly of the head region. Essential for efficient processing of 16S rRNA. May be needed both before and after RbfA during the maturation of 16S rRNA. It has affinity for free ribosomal 30S subunits but not for 70S ribosomes.</text>
</comment>
<evidence type="ECO:0000259" key="7">
    <source>
        <dbReference type="Pfam" id="PF01782"/>
    </source>
</evidence>
<dbReference type="GO" id="GO:0006364">
    <property type="term" value="P:rRNA processing"/>
    <property type="evidence" value="ECO:0007669"/>
    <property type="project" value="UniProtKB-UniRule"/>
</dbReference>
<dbReference type="EMBL" id="SHBE01000001">
    <property type="protein sequence ID" value="RZO27255.1"/>
    <property type="molecule type" value="Genomic_DNA"/>
</dbReference>
<keyword evidence="2 5" id="KW-0690">Ribosome biogenesis</keyword>
<dbReference type="Proteomes" id="UP000315825">
    <property type="component" value="Unassembled WGS sequence"/>
</dbReference>
<evidence type="ECO:0000259" key="8">
    <source>
        <dbReference type="Pfam" id="PF24986"/>
    </source>
</evidence>
<dbReference type="Gene3D" id="2.40.30.60">
    <property type="entry name" value="RimM"/>
    <property type="match status" value="1"/>
</dbReference>
<dbReference type="GO" id="GO:0005840">
    <property type="term" value="C:ribosome"/>
    <property type="evidence" value="ECO:0007669"/>
    <property type="project" value="InterPro"/>
</dbReference>
<feature type="domain" description="RimM N-terminal" evidence="7">
    <location>
        <begin position="49"/>
        <end position="124"/>
    </location>
</feature>
<dbReference type="PANTHER" id="PTHR33692:SF1">
    <property type="entry name" value="RIBOSOME MATURATION FACTOR RIMM"/>
    <property type="match status" value="1"/>
</dbReference>
<keyword evidence="3 5" id="KW-0698">rRNA processing</keyword>